<reference evidence="1 2" key="1">
    <citation type="submission" date="2021-06" db="EMBL/GenBank/DDBJ databases">
        <authorList>
            <person name="Palmer J.M."/>
        </authorList>
    </citation>
    <scope>NUCLEOTIDE SEQUENCE [LARGE SCALE GENOMIC DNA]</scope>
    <source>
        <strain evidence="1 2">GA_2019</strain>
        <tissue evidence="1">Muscle</tissue>
    </source>
</reference>
<gene>
    <name evidence="1" type="ORF">GOODEAATRI_020197</name>
</gene>
<feature type="non-terminal residue" evidence="1">
    <location>
        <position position="1"/>
    </location>
</feature>
<dbReference type="EMBL" id="JAHRIO010091824">
    <property type="protein sequence ID" value="MEQ2188955.1"/>
    <property type="molecule type" value="Genomic_DNA"/>
</dbReference>
<keyword evidence="2" id="KW-1185">Reference proteome</keyword>
<evidence type="ECO:0000313" key="2">
    <source>
        <dbReference type="Proteomes" id="UP001476798"/>
    </source>
</evidence>
<accession>A0ABV0PZJ9</accession>
<dbReference type="Proteomes" id="UP001476798">
    <property type="component" value="Unassembled WGS sequence"/>
</dbReference>
<evidence type="ECO:0000313" key="1">
    <source>
        <dbReference type="EMBL" id="MEQ2188955.1"/>
    </source>
</evidence>
<comment type="caution">
    <text evidence="1">The sequence shown here is derived from an EMBL/GenBank/DDBJ whole genome shotgun (WGS) entry which is preliminary data.</text>
</comment>
<proteinExistence type="predicted"/>
<sequence>QHFCMQENMILPPSAQPEPLLAVPGSFTCHPPFSKKVIPMATNANSICTDIRGNHFLHALPWCFSEINWDGF</sequence>
<organism evidence="1 2">
    <name type="scientific">Goodea atripinnis</name>
    <dbReference type="NCBI Taxonomy" id="208336"/>
    <lineage>
        <taxon>Eukaryota</taxon>
        <taxon>Metazoa</taxon>
        <taxon>Chordata</taxon>
        <taxon>Craniata</taxon>
        <taxon>Vertebrata</taxon>
        <taxon>Euteleostomi</taxon>
        <taxon>Actinopterygii</taxon>
        <taxon>Neopterygii</taxon>
        <taxon>Teleostei</taxon>
        <taxon>Neoteleostei</taxon>
        <taxon>Acanthomorphata</taxon>
        <taxon>Ovalentaria</taxon>
        <taxon>Atherinomorphae</taxon>
        <taxon>Cyprinodontiformes</taxon>
        <taxon>Goodeidae</taxon>
        <taxon>Goodea</taxon>
    </lineage>
</organism>
<name>A0ABV0PZJ9_9TELE</name>
<protein>
    <submittedName>
        <fullName evidence="1">Uncharacterized protein</fullName>
    </submittedName>
</protein>